<dbReference type="Proteomes" id="UP001161247">
    <property type="component" value="Chromosome 5"/>
</dbReference>
<feature type="transmembrane region" description="Helical" evidence="1">
    <location>
        <begin position="353"/>
        <end position="372"/>
    </location>
</feature>
<keyword evidence="4" id="KW-1185">Reference proteome</keyword>
<accession>A0AAV1DFY6</accession>
<dbReference type="PANTHER" id="PTHR36330:SF2">
    <property type="entry name" value="LIPASE_LIPOOXYGENASE, PLAT_LH2 FAMILY PROTEIN"/>
    <property type="match status" value="1"/>
</dbReference>
<dbReference type="AlphaFoldDB" id="A0AAV1DFY6"/>
<feature type="domain" description="DUF7755" evidence="2">
    <location>
        <begin position="89"/>
        <end position="239"/>
    </location>
</feature>
<dbReference type="InterPro" id="IPR056657">
    <property type="entry name" value="DUF7755"/>
</dbReference>
<dbReference type="EMBL" id="OX459122">
    <property type="protein sequence ID" value="CAI9106735.1"/>
    <property type="molecule type" value="Genomic_DNA"/>
</dbReference>
<evidence type="ECO:0000256" key="1">
    <source>
        <dbReference type="SAM" id="Phobius"/>
    </source>
</evidence>
<gene>
    <name evidence="3" type="ORF">OLC1_LOCUS15189</name>
</gene>
<reference evidence="3" key="1">
    <citation type="submission" date="2023-03" db="EMBL/GenBank/DDBJ databases">
        <authorList>
            <person name="Julca I."/>
        </authorList>
    </citation>
    <scope>NUCLEOTIDE SEQUENCE</scope>
</reference>
<organism evidence="3 4">
    <name type="scientific">Oldenlandia corymbosa var. corymbosa</name>
    <dbReference type="NCBI Taxonomy" id="529605"/>
    <lineage>
        <taxon>Eukaryota</taxon>
        <taxon>Viridiplantae</taxon>
        <taxon>Streptophyta</taxon>
        <taxon>Embryophyta</taxon>
        <taxon>Tracheophyta</taxon>
        <taxon>Spermatophyta</taxon>
        <taxon>Magnoliopsida</taxon>
        <taxon>eudicotyledons</taxon>
        <taxon>Gunneridae</taxon>
        <taxon>Pentapetalae</taxon>
        <taxon>asterids</taxon>
        <taxon>lamiids</taxon>
        <taxon>Gentianales</taxon>
        <taxon>Rubiaceae</taxon>
        <taxon>Rubioideae</taxon>
        <taxon>Spermacoceae</taxon>
        <taxon>Hedyotis-Oldenlandia complex</taxon>
        <taxon>Oldenlandia</taxon>
    </lineage>
</organism>
<feature type="transmembrane region" description="Helical" evidence="1">
    <location>
        <begin position="304"/>
        <end position="321"/>
    </location>
</feature>
<evidence type="ECO:0000313" key="4">
    <source>
        <dbReference type="Proteomes" id="UP001161247"/>
    </source>
</evidence>
<feature type="transmembrane region" description="Helical" evidence="1">
    <location>
        <begin position="384"/>
        <end position="403"/>
    </location>
</feature>
<feature type="transmembrane region" description="Helical" evidence="1">
    <location>
        <begin position="280"/>
        <end position="298"/>
    </location>
</feature>
<dbReference type="Gene3D" id="2.60.60.20">
    <property type="entry name" value="PLAT/LH2 domain"/>
    <property type="match status" value="1"/>
</dbReference>
<sequence>MESISLRHAISTAYALFPVKYPLNPTRFTKIGINRRHLSVVLCSKKWDLQDFRSYAKPKELWCASEVKIYRPSSLEQISNLFKVQKCECLYKVRIQTSGMYGSGLTDPSSGVLLCLIDENGNSILQRIPASLGKDRSLMSEDRENLGLLNFQRSNIDEFIFEGPSLGKIAAVWIGLESGQWRFGNLSLTVFSRRQSPSVEADEEAGQLTGFQCDFDIGETLLGEGSDISMLELRPRLITDFSETGFGWLDVQTLNPSSPANQNISGDESMMEYANLKFSLFLYDALLILGGSSIASISSGERGALAFLTGGMGGLLYLFLLQRSVDGLPAPELLPSDRTENSDYILGKFKGPLSTIALGVVFAAIAAKFSSGELTGRVLTPNDLIFGMLGFLMCKVSVLLAAFNPMQIGTRDDN</sequence>
<protein>
    <submittedName>
        <fullName evidence="3">OLC1v1005955C1</fullName>
    </submittedName>
</protein>
<name>A0AAV1DFY6_OLDCO</name>
<evidence type="ECO:0000259" key="2">
    <source>
        <dbReference type="Pfam" id="PF24938"/>
    </source>
</evidence>
<evidence type="ECO:0000313" key="3">
    <source>
        <dbReference type="EMBL" id="CAI9106735.1"/>
    </source>
</evidence>
<dbReference type="PANTHER" id="PTHR36330">
    <property type="entry name" value="LIPASE/LIPOOXYGENASE, PLAT/LH2 FAMILY PROTEIN"/>
    <property type="match status" value="1"/>
</dbReference>
<dbReference type="SUPFAM" id="SSF49723">
    <property type="entry name" value="Lipase/lipooxygenase domain (PLAT/LH2 domain)"/>
    <property type="match status" value="1"/>
</dbReference>
<keyword evidence="1" id="KW-1133">Transmembrane helix</keyword>
<keyword evidence="1" id="KW-0812">Transmembrane</keyword>
<proteinExistence type="predicted"/>
<dbReference type="InterPro" id="IPR036392">
    <property type="entry name" value="PLAT/LH2_dom_sf"/>
</dbReference>
<keyword evidence="1" id="KW-0472">Membrane</keyword>
<dbReference type="Pfam" id="PF24938">
    <property type="entry name" value="DUF7755"/>
    <property type="match status" value="1"/>
</dbReference>